<feature type="compositionally biased region" description="Low complexity" evidence="1">
    <location>
        <begin position="48"/>
        <end position="71"/>
    </location>
</feature>
<evidence type="ECO:0000313" key="3">
    <source>
        <dbReference type="Proteomes" id="UP001327560"/>
    </source>
</evidence>
<dbReference type="AlphaFoldDB" id="A0AAQ3L816"/>
<evidence type="ECO:0000313" key="2">
    <source>
        <dbReference type="EMBL" id="WOL18767.1"/>
    </source>
</evidence>
<sequence length="284" mass="30438">MGTCASKCYTDPFVPIDSNVVKEKLVVSESLPPISSVSDLSKKEANTSYSSSSSSSSSASVSSPHPSTLQLFPPPPPSSSCSSSLGANCSSRSQTPPTDGSMLNKSLLSKNNMKPAAVDPGNHEMMNPRIHKRQVGRPPKQPITRSSQSIPVKRARSCSPAPVVERKSFTSEHGLAAAPSSRSISSTPKLGRSRSLVGRSGNHVQLTARKESIQASSPINLSLIQRSSSMGKEAGLNHMHQIHQKQLEQIGSMEEFSRQSSITNVPLKEDLDNPLISMDCFIFL</sequence>
<protein>
    <submittedName>
        <fullName evidence="2">Uncharacterized protein</fullName>
    </submittedName>
</protein>
<feature type="region of interest" description="Disordered" evidence="1">
    <location>
        <begin position="132"/>
        <end position="197"/>
    </location>
</feature>
<proteinExistence type="predicted"/>
<dbReference type="EMBL" id="CP136898">
    <property type="protein sequence ID" value="WOL18767.1"/>
    <property type="molecule type" value="Genomic_DNA"/>
</dbReference>
<reference evidence="2 3" key="1">
    <citation type="submission" date="2023-10" db="EMBL/GenBank/DDBJ databases">
        <title>Chromosome-scale genome assembly provides insights into flower coloration mechanisms of Canna indica.</title>
        <authorList>
            <person name="Li C."/>
        </authorList>
    </citation>
    <scope>NUCLEOTIDE SEQUENCE [LARGE SCALE GENOMIC DNA]</scope>
    <source>
        <tissue evidence="2">Flower</tissue>
    </source>
</reference>
<feature type="compositionally biased region" description="Low complexity" evidence="1">
    <location>
        <begin position="79"/>
        <end position="93"/>
    </location>
</feature>
<evidence type="ECO:0000256" key="1">
    <source>
        <dbReference type="SAM" id="MobiDB-lite"/>
    </source>
</evidence>
<dbReference type="Proteomes" id="UP001327560">
    <property type="component" value="Chromosome 9"/>
</dbReference>
<feature type="region of interest" description="Disordered" evidence="1">
    <location>
        <begin position="31"/>
        <end position="106"/>
    </location>
</feature>
<organism evidence="2 3">
    <name type="scientific">Canna indica</name>
    <name type="common">Indian-shot</name>
    <dbReference type="NCBI Taxonomy" id="4628"/>
    <lineage>
        <taxon>Eukaryota</taxon>
        <taxon>Viridiplantae</taxon>
        <taxon>Streptophyta</taxon>
        <taxon>Embryophyta</taxon>
        <taxon>Tracheophyta</taxon>
        <taxon>Spermatophyta</taxon>
        <taxon>Magnoliopsida</taxon>
        <taxon>Liliopsida</taxon>
        <taxon>Zingiberales</taxon>
        <taxon>Cannaceae</taxon>
        <taxon>Canna</taxon>
    </lineage>
</organism>
<accession>A0AAQ3L816</accession>
<keyword evidence="3" id="KW-1185">Reference proteome</keyword>
<gene>
    <name evidence="2" type="ORF">Cni_G27564</name>
</gene>
<name>A0AAQ3L816_9LILI</name>
<feature type="compositionally biased region" description="Polar residues" evidence="1">
    <location>
        <begin position="94"/>
        <end position="106"/>
    </location>
</feature>